<sequence length="886" mass="100053">MSSTSDKPSIPKSRKIRGMSAPETASETVNNENDDEDDDGLVASDEDSPLEASTLGLYHIRTRSAPSPLKLPNSIGTGSSSGDCSDDNRCKDEIEPKVSTEQEDVGKRVHWSQSKSLRIMLPQKSEKEVNQAALAKEMQSPRFQALLRVTSGLRRQSPDIKSFSHELNSKGVRALPFWKTRALGRMEEIMATVKVKFDKLKKEVDNDLGIFAGDLVSILERTSESHPETREGLEDLLIVARQCAKMSTNEFWMKCEGIVQNLDDRRQELPMGTLKQFHTRLLFILTRCTRLVQFQKESGYEEEHGLTFHQLSDLGVYSERLSAATNQDLMRMKEKNQKAPIHIQDEFSVKDQINENDDNELDMDTAKSIASSTGSFRMSSWKKLPSAAERHRKIHGLVDSPSTDKSDLLRHSEAIDTSENLDMPESRLEHAEESLKVKKVTWGGWDQQHLAYEDSFICRICEVEIPTVHVEQHSRLCTVVDRCDLKGLTVNERLQRVSDTLERIIESWMPDTGNGSPDVPSVSASSMLPESNESSLKQNCLPHSFQEDMLDCVAQTGSTSILDNYKNFPSPSESLTPRSPLITPRTSQIDFLLSGRSTISEYESHQQVHKMLDIARSVASANNHDYSTLEYMLERLEDLKYVIQDRKVDALVVETFGRRIEKLLHSGEDDFSNYSPFNFQMHVLQTQYREKYVSLCGQIEDEKSESSNIMGDDDSSVDDDVIRSLRASPINQCSKDRTSIEDFEIIRPISRGAFGRVFLARKRATGDLFAIKWFNFTGEDVQLLALSHLVNSVILATVVFTYGIDLVFASGPLKLLELVLQVLKKADMIRKNAVESILAERDILISLRNPFVVLALEYLHSLNVIHRDLKPDNLLIGPDGHIKVND</sequence>
<accession>A0ACC0BC45</accession>
<comment type="caution">
    <text evidence="1">The sequence shown here is derived from an EMBL/GenBank/DDBJ whole genome shotgun (WGS) entry which is preliminary data.</text>
</comment>
<keyword evidence="2" id="KW-1185">Reference proteome</keyword>
<dbReference type="Proteomes" id="UP001060085">
    <property type="component" value="Linkage Group LG03"/>
</dbReference>
<protein>
    <submittedName>
        <fullName evidence="1">Uncharacterized protein</fullName>
    </submittedName>
</protein>
<name>A0ACC0BC45_CATRO</name>
<evidence type="ECO:0000313" key="2">
    <source>
        <dbReference type="Proteomes" id="UP001060085"/>
    </source>
</evidence>
<reference evidence="2" key="1">
    <citation type="journal article" date="2023" name="Nat. Plants">
        <title>Single-cell RNA sequencing provides a high-resolution roadmap for understanding the multicellular compartmentation of specialized metabolism.</title>
        <authorList>
            <person name="Sun S."/>
            <person name="Shen X."/>
            <person name="Li Y."/>
            <person name="Li Y."/>
            <person name="Wang S."/>
            <person name="Li R."/>
            <person name="Zhang H."/>
            <person name="Shen G."/>
            <person name="Guo B."/>
            <person name="Wei J."/>
            <person name="Xu J."/>
            <person name="St-Pierre B."/>
            <person name="Chen S."/>
            <person name="Sun C."/>
        </authorList>
    </citation>
    <scope>NUCLEOTIDE SEQUENCE [LARGE SCALE GENOMIC DNA]</scope>
</reference>
<evidence type="ECO:0000313" key="1">
    <source>
        <dbReference type="EMBL" id="KAI5670206.1"/>
    </source>
</evidence>
<organism evidence="1 2">
    <name type="scientific">Catharanthus roseus</name>
    <name type="common">Madagascar periwinkle</name>
    <name type="synonym">Vinca rosea</name>
    <dbReference type="NCBI Taxonomy" id="4058"/>
    <lineage>
        <taxon>Eukaryota</taxon>
        <taxon>Viridiplantae</taxon>
        <taxon>Streptophyta</taxon>
        <taxon>Embryophyta</taxon>
        <taxon>Tracheophyta</taxon>
        <taxon>Spermatophyta</taxon>
        <taxon>Magnoliopsida</taxon>
        <taxon>eudicotyledons</taxon>
        <taxon>Gunneridae</taxon>
        <taxon>Pentapetalae</taxon>
        <taxon>asterids</taxon>
        <taxon>lamiids</taxon>
        <taxon>Gentianales</taxon>
        <taxon>Apocynaceae</taxon>
        <taxon>Rauvolfioideae</taxon>
        <taxon>Vinceae</taxon>
        <taxon>Catharanthinae</taxon>
        <taxon>Catharanthus</taxon>
    </lineage>
</organism>
<dbReference type="EMBL" id="CM044703">
    <property type="protein sequence ID" value="KAI5670206.1"/>
    <property type="molecule type" value="Genomic_DNA"/>
</dbReference>
<proteinExistence type="predicted"/>
<gene>
    <name evidence="1" type="ORF">M9H77_10570</name>
</gene>